<dbReference type="EMBL" id="BAAAOR010000013">
    <property type="protein sequence ID" value="GAA1512382.1"/>
    <property type="molecule type" value="Genomic_DNA"/>
</dbReference>
<proteinExistence type="predicted"/>
<evidence type="ECO:0000256" key="1">
    <source>
        <dbReference type="SAM" id="MobiDB-lite"/>
    </source>
</evidence>
<sequence length="81" mass="8428">MASDSGTSATRTVADPSEERAVTRPLGSTTAEIPFVDATATLRLSSTARARVISNCCSGWDVPKKVALLVCTVTSCAPRLT</sequence>
<feature type="region of interest" description="Disordered" evidence="1">
    <location>
        <begin position="1"/>
        <end position="28"/>
    </location>
</feature>
<evidence type="ECO:0000313" key="2">
    <source>
        <dbReference type="EMBL" id="GAA1512382.1"/>
    </source>
</evidence>
<dbReference type="Proteomes" id="UP001500842">
    <property type="component" value="Unassembled WGS sequence"/>
</dbReference>
<reference evidence="2 3" key="1">
    <citation type="journal article" date="2019" name="Int. J. Syst. Evol. Microbiol.">
        <title>The Global Catalogue of Microorganisms (GCM) 10K type strain sequencing project: providing services to taxonomists for standard genome sequencing and annotation.</title>
        <authorList>
            <consortium name="The Broad Institute Genomics Platform"/>
            <consortium name="The Broad Institute Genome Sequencing Center for Infectious Disease"/>
            <person name="Wu L."/>
            <person name="Ma J."/>
        </authorList>
    </citation>
    <scope>NUCLEOTIDE SEQUENCE [LARGE SCALE GENOMIC DNA]</scope>
    <source>
        <strain evidence="2 3">JCM 14942</strain>
    </source>
</reference>
<protein>
    <submittedName>
        <fullName evidence="2">Uncharacterized protein</fullName>
    </submittedName>
</protein>
<accession>A0ABN2A7E1</accession>
<evidence type="ECO:0000313" key="3">
    <source>
        <dbReference type="Proteomes" id="UP001500842"/>
    </source>
</evidence>
<gene>
    <name evidence="2" type="ORF">GCM10009788_16170</name>
</gene>
<feature type="compositionally biased region" description="Polar residues" evidence="1">
    <location>
        <begin position="1"/>
        <end position="11"/>
    </location>
</feature>
<comment type="caution">
    <text evidence="2">The sequence shown here is derived from an EMBL/GenBank/DDBJ whole genome shotgun (WGS) entry which is preliminary data.</text>
</comment>
<name>A0ABN2A7E1_9ACTN</name>
<keyword evidence="3" id="KW-1185">Reference proteome</keyword>
<organism evidence="2 3">
    <name type="scientific">Nocardioides humi</name>
    <dbReference type="NCBI Taxonomy" id="449461"/>
    <lineage>
        <taxon>Bacteria</taxon>
        <taxon>Bacillati</taxon>
        <taxon>Actinomycetota</taxon>
        <taxon>Actinomycetes</taxon>
        <taxon>Propionibacteriales</taxon>
        <taxon>Nocardioidaceae</taxon>
        <taxon>Nocardioides</taxon>
    </lineage>
</organism>